<dbReference type="AlphaFoldDB" id="A0A382KQ60"/>
<evidence type="ECO:0000313" key="1">
    <source>
        <dbReference type="EMBL" id="SVC26590.1"/>
    </source>
</evidence>
<name>A0A382KQ60_9ZZZZ</name>
<organism evidence="1">
    <name type="scientific">marine metagenome</name>
    <dbReference type="NCBI Taxonomy" id="408172"/>
    <lineage>
        <taxon>unclassified sequences</taxon>
        <taxon>metagenomes</taxon>
        <taxon>ecological metagenomes</taxon>
    </lineage>
</organism>
<gene>
    <name evidence="1" type="ORF">METZ01_LOCUS279444</name>
</gene>
<sequence length="42" mass="4748">MVQFSDTLTASSWEDMKTTSGNFALDQVSSKKARFYRVVSVE</sequence>
<reference evidence="1" key="1">
    <citation type="submission" date="2018-05" db="EMBL/GenBank/DDBJ databases">
        <authorList>
            <person name="Lanie J.A."/>
            <person name="Ng W.-L."/>
            <person name="Kazmierczak K.M."/>
            <person name="Andrzejewski T.M."/>
            <person name="Davidsen T.M."/>
            <person name="Wayne K.J."/>
            <person name="Tettelin H."/>
            <person name="Glass J.I."/>
            <person name="Rusch D."/>
            <person name="Podicherti R."/>
            <person name="Tsui H.-C.T."/>
            <person name="Winkler M.E."/>
        </authorList>
    </citation>
    <scope>NUCLEOTIDE SEQUENCE</scope>
</reference>
<accession>A0A382KQ60</accession>
<dbReference type="EMBL" id="UINC01082119">
    <property type="protein sequence ID" value="SVC26590.1"/>
    <property type="molecule type" value="Genomic_DNA"/>
</dbReference>
<proteinExistence type="predicted"/>
<protein>
    <submittedName>
        <fullName evidence="1">Uncharacterized protein</fullName>
    </submittedName>
</protein>